<evidence type="ECO:0000313" key="2">
    <source>
        <dbReference type="Proteomes" id="UP001519460"/>
    </source>
</evidence>
<name>A0ABD0J962_9CAEN</name>
<organism evidence="1 2">
    <name type="scientific">Batillaria attramentaria</name>
    <dbReference type="NCBI Taxonomy" id="370345"/>
    <lineage>
        <taxon>Eukaryota</taxon>
        <taxon>Metazoa</taxon>
        <taxon>Spiralia</taxon>
        <taxon>Lophotrochozoa</taxon>
        <taxon>Mollusca</taxon>
        <taxon>Gastropoda</taxon>
        <taxon>Caenogastropoda</taxon>
        <taxon>Sorbeoconcha</taxon>
        <taxon>Cerithioidea</taxon>
        <taxon>Batillariidae</taxon>
        <taxon>Batillaria</taxon>
    </lineage>
</organism>
<keyword evidence="2" id="KW-1185">Reference proteome</keyword>
<accession>A0ABD0J962</accession>
<proteinExistence type="predicted"/>
<dbReference type="Proteomes" id="UP001519460">
    <property type="component" value="Unassembled WGS sequence"/>
</dbReference>
<dbReference type="EMBL" id="JACVVK020000553">
    <property type="protein sequence ID" value="KAK7466631.1"/>
    <property type="molecule type" value="Genomic_DNA"/>
</dbReference>
<reference evidence="1 2" key="1">
    <citation type="journal article" date="2023" name="Sci. Data">
        <title>Genome assembly of the Korean intertidal mud-creeper Batillaria attramentaria.</title>
        <authorList>
            <person name="Patra A.K."/>
            <person name="Ho P.T."/>
            <person name="Jun S."/>
            <person name="Lee S.J."/>
            <person name="Kim Y."/>
            <person name="Won Y.J."/>
        </authorList>
    </citation>
    <scope>NUCLEOTIDE SEQUENCE [LARGE SCALE GENOMIC DNA]</scope>
    <source>
        <strain evidence="1">Wonlab-2016</strain>
    </source>
</reference>
<dbReference type="AlphaFoldDB" id="A0ABD0J962"/>
<gene>
    <name evidence="1" type="ORF">BaRGS_00037288</name>
</gene>
<evidence type="ECO:0000313" key="1">
    <source>
        <dbReference type="EMBL" id="KAK7466631.1"/>
    </source>
</evidence>
<sequence length="95" mass="10400">MVSSNTLGTYDLSSVSSQLDASQLDAAQDLFLQNWAARHISPCCSWTNSCWTAFRFDASQLDAVKDPLSLIWAAAAGRIPVGHIPVRYRPRSSLS</sequence>
<protein>
    <submittedName>
        <fullName evidence="1">Uncharacterized protein</fullName>
    </submittedName>
</protein>
<comment type="caution">
    <text evidence="1">The sequence shown here is derived from an EMBL/GenBank/DDBJ whole genome shotgun (WGS) entry which is preliminary data.</text>
</comment>